<evidence type="ECO:0000259" key="8">
    <source>
        <dbReference type="Pfam" id="PF13190"/>
    </source>
</evidence>
<dbReference type="InterPro" id="IPR025937">
    <property type="entry name" value="PDGLE_dom"/>
</dbReference>
<comment type="subcellular location">
    <subcellularLocation>
        <location evidence="1">Cell membrane</location>
    </subcellularLocation>
</comment>
<protein>
    <recommendedName>
        <fullName evidence="8">PDGLE domain-containing protein</fullName>
    </recommendedName>
</protein>
<proteinExistence type="predicted"/>
<sequence>MSARTAQGVSTRAVVVGALLVSLLLAGVVSFYAASTPDGLTKVSQEQGFAETETEHGAAEGPFAGYDAGFLDGDRLSGGVAGIAGVLVVLVLGTALAYGVRRHSDASNDAGTDAGAPRDQTQV</sequence>
<evidence type="ECO:0000256" key="3">
    <source>
        <dbReference type="ARBA" id="ARBA00022692"/>
    </source>
</evidence>
<reference evidence="9 10" key="1">
    <citation type="submission" date="2020-07" db="EMBL/GenBank/DDBJ databases">
        <title>Sequencing the genomes of 1000 actinobacteria strains.</title>
        <authorList>
            <person name="Klenk H.-P."/>
        </authorList>
    </citation>
    <scope>NUCLEOTIDE SEQUENCE [LARGE SCALE GENOMIC DNA]</scope>
    <source>
        <strain evidence="9 10">DSM 18965</strain>
    </source>
</reference>
<keyword evidence="5 7" id="KW-0472">Membrane</keyword>
<dbReference type="RefSeq" id="WP_258016904.1">
    <property type="nucleotide sequence ID" value="NZ_CP059163.1"/>
</dbReference>
<feature type="transmembrane region" description="Helical" evidence="7">
    <location>
        <begin position="80"/>
        <end position="100"/>
    </location>
</feature>
<dbReference type="EMBL" id="JACCBE010000001">
    <property type="protein sequence ID" value="NYD58121.1"/>
    <property type="molecule type" value="Genomic_DNA"/>
</dbReference>
<evidence type="ECO:0000256" key="2">
    <source>
        <dbReference type="ARBA" id="ARBA00022475"/>
    </source>
</evidence>
<feature type="domain" description="PDGLE" evidence="8">
    <location>
        <begin position="12"/>
        <end position="102"/>
    </location>
</feature>
<keyword evidence="3 7" id="KW-0812">Transmembrane</keyword>
<evidence type="ECO:0000256" key="6">
    <source>
        <dbReference type="SAM" id="MobiDB-lite"/>
    </source>
</evidence>
<dbReference type="GO" id="GO:0005886">
    <property type="term" value="C:plasma membrane"/>
    <property type="evidence" value="ECO:0007669"/>
    <property type="project" value="UniProtKB-SubCell"/>
</dbReference>
<feature type="region of interest" description="Disordered" evidence="6">
    <location>
        <begin position="104"/>
        <end position="123"/>
    </location>
</feature>
<dbReference type="Pfam" id="PF13190">
    <property type="entry name" value="PDGLE"/>
    <property type="match status" value="1"/>
</dbReference>
<evidence type="ECO:0000313" key="9">
    <source>
        <dbReference type="EMBL" id="NYD58121.1"/>
    </source>
</evidence>
<dbReference type="Proteomes" id="UP000516957">
    <property type="component" value="Unassembled WGS sequence"/>
</dbReference>
<comment type="caution">
    <text evidence="9">The sequence shown here is derived from an EMBL/GenBank/DDBJ whole genome shotgun (WGS) entry which is preliminary data.</text>
</comment>
<keyword evidence="4 7" id="KW-1133">Transmembrane helix</keyword>
<keyword evidence="10" id="KW-1185">Reference proteome</keyword>
<evidence type="ECO:0000256" key="1">
    <source>
        <dbReference type="ARBA" id="ARBA00004236"/>
    </source>
</evidence>
<evidence type="ECO:0000256" key="5">
    <source>
        <dbReference type="ARBA" id="ARBA00023136"/>
    </source>
</evidence>
<dbReference type="AlphaFoldDB" id="A0A7Y9F2E9"/>
<name>A0A7Y9F2E9_9ACTN</name>
<evidence type="ECO:0000256" key="7">
    <source>
        <dbReference type="SAM" id="Phobius"/>
    </source>
</evidence>
<accession>A0A7Y9F2E9</accession>
<organism evidence="9 10">
    <name type="scientific">Nocardioides marinisabuli</name>
    <dbReference type="NCBI Taxonomy" id="419476"/>
    <lineage>
        <taxon>Bacteria</taxon>
        <taxon>Bacillati</taxon>
        <taxon>Actinomycetota</taxon>
        <taxon>Actinomycetes</taxon>
        <taxon>Propionibacteriales</taxon>
        <taxon>Nocardioidaceae</taxon>
        <taxon>Nocardioides</taxon>
    </lineage>
</organism>
<keyword evidence="2" id="KW-1003">Cell membrane</keyword>
<evidence type="ECO:0000256" key="4">
    <source>
        <dbReference type="ARBA" id="ARBA00022989"/>
    </source>
</evidence>
<evidence type="ECO:0000313" key="10">
    <source>
        <dbReference type="Proteomes" id="UP000516957"/>
    </source>
</evidence>
<feature type="transmembrane region" description="Helical" evidence="7">
    <location>
        <begin position="12"/>
        <end position="34"/>
    </location>
</feature>
<gene>
    <name evidence="9" type="ORF">BKA08_002359</name>
</gene>